<feature type="domain" description="YCII-related" evidence="2">
    <location>
        <begin position="53"/>
        <end position="139"/>
    </location>
</feature>
<reference evidence="3" key="2">
    <citation type="submission" date="2020-03" db="EMBL/GenBank/DDBJ databases">
        <authorList>
            <person name="Fu F.-F."/>
            <person name="Chen J."/>
        </authorList>
    </citation>
    <scope>NUCLEOTIDE SEQUENCE</scope>
    <source>
        <strain evidence="3">Lc1</strain>
    </source>
</reference>
<protein>
    <recommendedName>
        <fullName evidence="2">YCII-related domain-containing protein</fullName>
    </recommendedName>
</protein>
<dbReference type="SUPFAM" id="SSF54909">
    <property type="entry name" value="Dimeric alpha+beta barrel"/>
    <property type="match status" value="1"/>
</dbReference>
<gene>
    <name evidence="3" type="ORF">GCG54_00015718</name>
</gene>
<dbReference type="GeneID" id="69022819"/>
<evidence type="ECO:0000256" key="1">
    <source>
        <dbReference type="SAM" id="MobiDB-lite"/>
    </source>
</evidence>
<accession>A0A8H4FE08</accession>
<keyword evidence="4" id="KW-1185">Reference proteome</keyword>
<proteinExistence type="predicted"/>
<dbReference type="Proteomes" id="UP000613401">
    <property type="component" value="Unassembled WGS sequence"/>
</dbReference>
<feature type="region of interest" description="Disordered" evidence="1">
    <location>
        <begin position="1"/>
        <end position="37"/>
    </location>
</feature>
<sequence>MSTPHQATNVAAPRFSSAQQPLRSHQHPSFTSSTNMSQQTLCRVSVPEGKYEFLCIIPDKPGTREKRIEVRSQHFANAMPLMESGVWKTGGALLNSVPKSDNSDDMSFVGSHVVVVGESIEQVREDLKKDVYATSGVWDVENAQIYAFRAAWRNP</sequence>
<evidence type="ECO:0000259" key="2">
    <source>
        <dbReference type="Pfam" id="PF03795"/>
    </source>
</evidence>
<dbReference type="InterPro" id="IPR051807">
    <property type="entry name" value="Sec-metab_biosynth-assoc"/>
</dbReference>
<dbReference type="Gene3D" id="3.30.70.1060">
    <property type="entry name" value="Dimeric alpha+beta barrel"/>
    <property type="match status" value="1"/>
</dbReference>
<comment type="caution">
    <text evidence="3">The sequence shown here is derived from an EMBL/GenBank/DDBJ whole genome shotgun (WGS) entry which is preliminary data.</text>
</comment>
<name>A0A8H4FE08_COLGL</name>
<dbReference type="RefSeq" id="XP_045257555.1">
    <property type="nucleotide sequence ID" value="XM_045415492.1"/>
</dbReference>
<dbReference type="AlphaFoldDB" id="A0A8H4FE08"/>
<reference evidence="3" key="1">
    <citation type="journal article" date="2020" name="Phytopathology">
        <title>Genome sequence and comparative analysis of Colletotrichum gloeosporioides isolated from Liriodendron leaves.</title>
        <authorList>
            <person name="Fu F.F."/>
            <person name="Hao Z."/>
            <person name="Wang P."/>
            <person name="Lu Y."/>
            <person name="Xue L.J."/>
            <person name="Wei G."/>
            <person name="Tian Y."/>
            <person name="Baishi H."/>
            <person name="Xu H."/>
            <person name="Shi J."/>
            <person name="Cheng T."/>
            <person name="Wang G."/>
            <person name="Yi Y."/>
            <person name="Chen J."/>
        </authorList>
    </citation>
    <scope>NUCLEOTIDE SEQUENCE</scope>
    <source>
        <strain evidence="3">Lc1</strain>
    </source>
</reference>
<organism evidence="3 4">
    <name type="scientific">Colletotrichum gloeosporioides</name>
    <name type="common">Anthracnose fungus</name>
    <name type="synonym">Glomerella cingulata</name>
    <dbReference type="NCBI Taxonomy" id="474922"/>
    <lineage>
        <taxon>Eukaryota</taxon>
        <taxon>Fungi</taxon>
        <taxon>Dikarya</taxon>
        <taxon>Ascomycota</taxon>
        <taxon>Pezizomycotina</taxon>
        <taxon>Sordariomycetes</taxon>
        <taxon>Hypocreomycetidae</taxon>
        <taxon>Glomerellales</taxon>
        <taxon>Glomerellaceae</taxon>
        <taxon>Colletotrichum</taxon>
        <taxon>Colletotrichum gloeosporioides species complex</taxon>
    </lineage>
</organism>
<evidence type="ECO:0000313" key="4">
    <source>
        <dbReference type="Proteomes" id="UP000613401"/>
    </source>
</evidence>
<dbReference type="InterPro" id="IPR011008">
    <property type="entry name" value="Dimeric_a/b-barrel"/>
</dbReference>
<dbReference type="Pfam" id="PF03795">
    <property type="entry name" value="YCII"/>
    <property type="match status" value="1"/>
</dbReference>
<dbReference type="PANTHER" id="PTHR33606:SF3">
    <property type="entry name" value="PROTEIN YCII"/>
    <property type="match status" value="1"/>
</dbReference>
<dbReference type="InterPro" id="IPR005545">
    <property type="entry name" value="YCII"/>
</dbReference>
<dbReference type="EMBL" id="WVTB01000096">
    <property type="protein sequence ID" value="KAF3798395.1"/>
    <property type="molecule type" value="Genomic_DNA"/>
</dbReference>
<evidence type="ECO:0000313" key="3">
    <source>
        <dbReference type="EMBL" id="KAF3798395.1"/>
    </source>
</evidence>
<dbReference type="PANTHER" id="PTHR33606">
    <property type="entry name" value="PROTEIN YCII"/>
    <property type="match status" value="1"/>
</dbReference>
<feature type="compositionally biased region" description="Polar residues" evidence="1">
    <location>
        <begin position="16"/>
        <end position="37"/>
    </location>
</feature>